<name>A0A329UUG3_9FIRM</name>
<proteinExistence type="predicted"/>
<evidence type="ECO:0000313" key="1">
    <source>
        <dbReference type="EMBL" id="RAW66438.1"/>
    </source>
</evidence>
<organism evidence="1 2">
    <name type="scientific">Faecalibacterium prausnitzii</name>
    <dbReference type="NCBI Taxonomy" id="853"/>
    <lineage>
        <taxon>Bacteria</taxon>
        <taxon>Bacillati</taxon>
        <taxon>Bacillota</taxon>
        <taxon>Clostridia</taxon>
        <taxon>Eubacteriales</taxon>
        <taxon>Oscillospiraceae</taxon>
        <taxon>Faecalibacterium</taxon>
    </lineage>
</organism>
<comment type="caution">
    <text evidence="1">The sequence shown here is derived from an EMBL/GenBank/DDBJ whole genome shotgun (WGS) entry which is preliminary data.</text>
</comment>
<gene>
    <name evidence="1" type="ORF">C4N21_03790</name>
</gene>
<reference evidence="1 2" key="1">
    <citation type="submission" date="2018-02" db="EMBL/GenBank/DDBJ databases">
        <title>Complete genome sequencing of Faecalibacterium prausnitzii strains isolated from the human gut.</title>
        <authorList>
            <person name="Fitzgerald B.C."/>
            <person name="Shkoporov A.N."/>
            <person name="Ross P.R."/>
            <person name="Hill C."/>
        </authorList>
    </citation>
    <scope>NUCLEOTIDE SEQUENCE [LARGE SCALE GENOMIC DNA]</scope>
    <source>
        <strain evidence="1 2">APC924/119</strain>
    </source>
</reference>
<dbReference type="Proteomes" id="UP000250550">
    <property type="component" value="Unassembled WGS sequence"/>
</dbReference>
<sequence>MAKRPYLDDLQTARLWAKVKALVSPLSSRVTTLEGQVQTNTTDLSGLATRVRTLELKYDTNVTGNSWSVAFTSLSGVVVTGVWNESQGRIEF</sequence>
<evidence type="ECO:0000313" key="2">
    <source>
        <dbReference type="Proteomes" id="UP000250550"/>
    </source>
</evidence>
<protein>
    <submittedName>
        <fullName evidence="1">Uncharacterized protein</fullName>
    </submittedName>
</protein>
<accession>A0A329UUG3</accession>
<dbReference type="Gene3D" id="1.20.5.340">
    <property type="match status" value="1"/>
</dbReference>
<dbReference type="AlphaFoldDB" id="A0A329UUG3"/>
<dbReference type="RefSeq" id="WP_112121040.1">
    <property type="nucleotide sequence ID" value="NZ_PRLF01000003.1"/>
</dbReference>
<dbReference type="EMBL" id="PRLF01000003">
    <property type="protein sequence ID" value="RAW66438.1"/>
    <property type="molecule type" value="Genomic_DNA"/>
</dbReference>